<evidence type="ECO:0000313" key="4">
    <source>
        <dbReference type="Proteomes" id="UP000219167"/>
    </source>
</evidence>
<dbReference type="CDD" id="cd19080">
    <property type="entry name" value="AKR_AKR9A_9B"/>
    <property type="match status" value="1"/>
</dbReference>
<dbReference type="PANTHER" id="PTHR43364">
    <property type="entry name" value="NADH-SPECIFIC METHYLGLYOXAL REDUCTASE-RELATED"/>
    <property type="match status" value="1"/>
</dbReference>
<name>A0A285U4I3_9HYPH</name>
<dbReference type="InterPro" id="IPR023210">
    <property type="entry name" value="NADP_OxRdtase_dom"/>
</dbReference>
<evidence type="ECO:0000313" key="3">
    <source>
        <dbReference type="EMBL" id="SOC35181.1"/>
    </source>
</evidence>
<keyword evidence="4" id="KW-1185">Reference proteome</keyword>
<evidence type="ECO:0000256" key="1">
    <source>
        <dbReference type="ARBA" id="ARBA00023002"/>
    </source>
</evidence>
<proteinExistence type="predicted"/>
<dbReference type="GO" id="GO:0005829">
    <property type="term" value="C:cytosol"/>
    <property type="evidence" value="ECO:0007669"/>
    <property type="project" value="TreeGrafter"/>
</dbReference>
<feature type="domain" description="NADP-dependent oxidoreductase" evidence="2">
    <location>
        <begin position="18"/>
        <end position="313"/>
    </location>
</feature>
<dbReference type="FunFam" id="3.20.20.100:FF:000004">
    <property type="entry name" value="Oxidoreductase, aldo/keto reductase"/>
    <property type="match status" value="1"/>
</dbReference>
<evidence type="ECO:0000259" key="2">
    <source>
        <dbReference type="Pfam" id="PF00248"/>
    </source>
</evidence>
<accession>A0A285U4I3</accession>
<reference evidence="3 4" key="1">
    <citation type="submission" date="2017-08" db="EMBL/GenBank/DDBJ databases">
        <authorList>
            <person name="de Groot N.N."/>
        </authorList>
    </citation>
    <scope>NUCLEOTIDE SEQUENCE [LARGE SCALE GENOMIC DNA]</scope>
    <source>
        <strain evidence="3 4">JC85</strain>
    </source>
</reference>
<dbReference type="EMBL" id="OBQD01000001">
    <property type="protein sequence ID" value="SOC35181.1"/>
    <property type="molecule type" value="Genomic_DNA"/>
</dbReference>
<dbReference type="SUPFAM" id="SSF51430">
    <property type="entry name" value="NAD(P)-linked oxidoreductase"/>
    <property type="match status" value="1"/>
</dbReference>
<dbReference type="InterPro" id="IPR050523">
    <property type="entry name" value="AKR_Detox_Biosynth"/>
</dbReference>
<organism evidence="3 4">
    <name type="scientific">Rhizobium subbaraonis</name>
    <dbReference type="NCBI Taxonomy" id="908946"/>
    <lineage>
        <taxon>Bacteria</taxon>
        <taxon>Pseudomonadati</taxon>
        <taxon>Pseudomonadota</taxon>
        <taxon>Alphaproteobacteria</taxon>
        <taxon>Hyphomicrobiales</taxon>
        <taxon>Rhizobiaceae</taxon>
        <taxon>Rhizobium/Agrobacterium group</taxon>
        <taxon>Rhizobium</taxon>
    </lineage>
</organism>
<dbReference type="Proteomes" id="UP000219167">
    <property type="component" value="Unassembled WGS sequence"/>
</dbReference>
<dbReference type="PANTHER" id="PTHR43364:SF4">
    <property type="entry name" value="NAD(P)-LINKED OXIDOREDUCTASE SUPERFAMILY PROTEIN"/>
    <property type="match status" value="1"/>
</dbReference>
<keyword evidence="1" id="KW-0560">Oxidoreductase</keyword>
<dbReference type="AlphaFoldDB" id="A0A285U4I3"/>
<protein>
    <submittedName>
        <fullName evidence="3">Aryl-alcohol dehydrogenase-like predicted oxidoreductase</fullName>
    </submittedName>
</protein>
<dbReference type="GO" id="GO:0016491">
    <property type="term" value="F:oxidoreductase activity"/>
    <property type="evidence" value="ECO:0007669"/>
    <property type="project" value="UniProtKB-KW"/>
</dbReference>
<dbReference type="InterPro" id="IPR036812">
    <property type="entry name" value="NAD(P)_OxRdtase_dom_sf"/>
</dbReference>
<gene>
    <name evidence="3" type="ORF">SAMN05892877_101226</name>
</gene>
<sequence length="347" mass="37076">MSMRYRIFGRTGLRVSQLALGTGNFGTGWGYGADRETARAIYDGYRAAGGNFIDTADQYQFGQSETLTGEFVAADRDDVVLASKFSLGDSYGAGLQRTGNSRKAMVQSVEASLKRLNTDRIDLLWVHMPDDVTPIDEIVRGLDDLVRSGKILYSGFSDFPAWRVATAATLAELRGWAPVSALQVEYSLVERSVERELLPMAAAFGLGTVSWSPLGGGLLTGKYRKGEQGRAQGLGAVIHAESDERKTATVDAVLAIAAETGLPAGQVAIAWVLAKGATLPIIGPRTPEQLADNLAALDVRLTEEQIGRLDAASDIVLGFPFDVVSKSSGVLAGSRPELIDWPATPVR</sequence>
<dbReference type="Pfam" id="PF00248">
    <property type="entry name" value="Aldo_ket_red"/>
    <property type="match status" value="1"/>
</dbReference>
<dbReference type="Gene3D" id="3.20.20.100">
    <property type="entry name" value="NADP-dependent oxidoreductase domain"/>
    <property type="match status" value="1"/>
</dbReference>